<reference evidence="4 5" key="1">
    <citation type="submission" date="2021-01" db="EMBL/GenBank/DDBJ databases">
        <title>Genomic Encyclopedia of Type Strains, Phase IV (KMG-IV): sequencing the most valuable type-strain genomes for metagenomic binning, comparative biology and taxonomic classification.</title>
        <authorList>
            <person name="Goeker M."/>
        </authorList>
    </citation>
    <scope>NUCLEOTIDE SEQUENCE [LARGE SCALE GENOMIC DNA]</scope>
    <source>
        <strain evidence="4 5">DSM 25890</strain>
    </source>
</reference>
<organism evidence="4 5">
    <name type="scientific">Alkaliphilus hydrothermalis</name>
    <dbReference type="NCBI Taxonomy" id="1482730"/>
    <lineage>
        <taxon>Bacteria</taxon>
        <taxon>Bacillati</taxon>
        <taxon>Bacillota</taxon>
        <taxon>Clostridia</taxon>
        <taxon>Peptostreptococcales</taxon>
        <taxon>Natronincolaceae</taxon>
        <taxon>Alkaliphilus</taxon>
    </lineage>
</organism>
<dbReference type="RefSeq" id="WP_204399996.1">
    <property type="nucleotide sequence ID" value="NZ_JAFBEE010000001.1"/>
</dbReference>
<evidence type="ECO:0000313" key="4">
    <source>
        <dbReference type="EMBL" id="MBM7613716.1"/>
    </source>
</evidence>
<dbReference type="PANTHER" id="PTHR43277:SF4">
    <property type="entry name" value="ARGININE DECARBOXYLASE"/>
    <property type="match status" value="1"/>
</dbReference>
<dbReference type="EC" id="4.1.1.18" evidence="4"/>
<dbReference type="InterPro" id="IPR052357">
    <property type="entry name" value="Orn_Lys_Arg_decarboxylase-I"/>
</dbReference>
<evidence type="ECO:0000256" key="1">
    <source>
        <dbReference type="ARBA" id="ARBA00001933"/>
    </source>
</evidence>
<accession>A0ABS2NLF4</accession>
<dbReference type="Gene3D" id="3.40.640.10">
    <property type="entry name" value="Type I PLP-dependent aspartate aminotransferase-like (Major domain)"/>
    <property type="match status" value="1"/>
</dbReference>
<feature type="domain" description="Orn/Lys/Arg decarboxylases family 1 pyridoxal-P attachment site" evidence="3">
    <location>
        <begin position="5"/>
        <end position="364"/>
    </location>
</feature>
<evidence type="ECO:0000256" key="2">
    <source>
        <dbReference type="ARBA" id="ARBA00022898"/>
    </source>
</evidence>
<dbReference type="SUPFAM" id="SSF53383">
    <property type="entry name" value="PLP-dependent transferases"/>
    <property type="match status" value="1"/>
</dbReference>
<comment type="cofactor">
    <cofactor evidence="1">
        <name>pyridoxal 5'-phosphate</name>
        <dbReference type="ChEBI" id="CHEBI:597326"/>
    </cofactor>
</comment>
<name>A0ABS2NLF4_9FIRM</name>
<protein>
    <submittedName>
        <fullName evidence="4">Lysine decarboxylase</fullName>
        <ecNumber evidence="4">4.1.1.18</ecNumber>
    </submittedName>
</protein>
<dbReference type="Pfam" id="PF01276">
    <property type="entry name" value="OKR_DC_1"/>
    <property type="match status" value="1"/>
</dbReference>
<keyword evidence="5" id="KW-1185">Reference proteome</keyword>
<sequence length="470" mass="52074">METVLYNSLKKYSDDIKYKLHMPGHKGSKEIFHNTEFQEKFLEIDLTEVEGVDSLFHPTGSLKQAQENVAELYKTKESIFLVNGASVGILASIMSIVEDGDEIIVPRNAHRSVYNALFLTGAKPVYLLPEIDKSTGIAMGINSDTVEKALQDHPKAKGVLLSHPNFYGLCSDIDKITEIVHRHNKVIIVDEACGSHFKFHKELPISGIDAGADIVVHGTHKNLPAMTQSGILHINSERVDVDRLKDYLMILQTSSPSYVLLSSLEIALAMVHEKGNELFQMLYDNITWFVDELKVVDGIKILNNSCVGNDGIVASDLSKVIINFNHLNISGYEVEAILNKCGIQCELSDPKNILLTFTIADSREVFGAVLSSIKEIMIGVATVVSHDALIDSLWHVPEVVFTPKGVRNIKGTRVFLEDSLGLVSLNHFSPFPPAVPIIRAGERIDERVIKLLKKYNAPQTINVWDEAGQV</sequence>
<evidence type="ECO:0000313" key="5">
    <source>
        <dbReference type="Proteomes" id="UP001314796"/>
    </source>
</evidence>
<dbReference type="InterPro" id="IPR015424">
    <property type="entry name" value="PyrdxlP-dep_Trfase"/>
</dbReference>
<dbReference type="Proteomes" id="UP001314796">
    <property type="component" value="Unassembled WGS sequence"/>
</dbReference>
<proteinExistence type="predicted"/>
<keyword evidence="4" id="KW-0456">Lyase</keyword>
<evidence type="ECO:0000259" key="3">
    <source>
        <dbReference type="Pfam" id="PF01276"/>
    </source>
</evidence>
<dbReference type="PANTHER" id="PTHR43277">
    <property type="entry name" value="ARGININE DECARBOXYLASE"/>
    <property type="match status" value="1"/>
</dbReference>
<comment type="caution">
    <text evidence="4">The sequence shown here is derived from an EMBL/GenBank/DDBJ whole genome shotgun (WGS) entry which is preliminary data.</text>
</comment>
<dbReference type="InterPro" id="IPR000310">
    <property type="entry name" value="Orn/Lys/Arg_deCO2ase_major_dom"/>
</dbReference>
<dbReference type="GO" id="GO:0008923">
    <property type="term" value="F:lysine decarboxylase activity"/>
    <property type="evidence" value="ECO:0007669"/>
    <property type="project" value="UniProtKB-EC"/>
</dbReference>
<dbReference type="Gene3D" id="3.90.105.10">
    <property type="entry name" value="Molybdopterin biosynthesis moea protein, domain 2"/>
    <property type="match status" value="1"/>
</dbReference>
<dbReference type="EMBL" id="JAFBEE010000001">
    <property type="protein sequence ID" value="MBM7613716.1"/>
    <property type="molecule type" value="Genomic_DNA"/>
</dbReference>
<gene>
    <name evidence="4" type="ORF">JOC73_000224</name>
</gene>
<keyword evidence="2" id="KW-0663">Pyridoxal phosphate</keyword>
<dbReference type="InterPro" id="IPR015421">
    <property type="entry name" value="PyrdxlP-dep_Trfase_major"/>
</dbReference>